<dbReference type="RefSeq" id="WP_035295081.1">
    <property type="nucleotide sequence ID" value="NZ_AP023354.1"/>
</dbReference>
<evidence type="ECO:0000313" key="5">
    <source>
        <dbReference type="Proteomes" id="UP000680750"/>
    </source>
</evidence>
<dbReference type="InterPro" id="IPR005164">
    <property type="entry name" value="Allantoicase"/>
</dbReference>
<comment type="similarity">
    <text evidence="1 2">Belongs to the allantoicase family.</text>
</comment>
<dbReference type="GO" id="GO:0004037">
    <property type="term" value="F:allantoicase activity"/>
    <property type="evidence" value="ECO:0007669"/>
    <property type="project" value="UniProtKB-UniRule"/>
</dbReference>
<gene>
    <name evidence="2 4" type="primary">alc</name>
    <name evidence="4" type="ORF">Asera_56170</name>
</gene>
<dbReference type="KEGG" id="aser:Asera_56170"/>
<dbReference type="PANTHER" id="PTHR12045:SF3">
    <property type="entry name" value="INACTIVE ALLANTOICASE-RELATED"/>
    <property type="match status" value="1"/>
</dbReference>
<dbReference type="EMBL" id="AP023354">
    <property type="protein sequence ID" value="BCJ31509.1"/>
    <property type="molecule type" value="Genomic_DNA"/>
</dbReference>
<dbReference type="EC" id="3.5.3.4" evidence="2"/>
<reference evidence="4" key="1">
    <citation type="submission" date="2020-08" db="EMBL/GenBank/DDBJ databases">
        <title>Whole genome shotgun sequence of Actinocatenispora sera NBRC 101916.</title>
        <authorList>
            <person name="Komaki H."/>
            <person name="Tamura T."/>
        </authorList>
    </citation>
    <scope>NUCLEOTIDE SEQUENCE</scope>
    <source>
        <strain evidence="4">NBRC 101916</strain>
    </source>
</reference>
<sequence length="359" mass="38112">MLDLASAAVRGTVVAANDEFFAGKENLIEPAAPSHAARTFGPHGQVYDGWETRRRRTPGVDWAVVRLGVPGVVRRVVVDTAHFTGNFPERCAVEATAADGYPDVDELTGWTTLVPVQPLRGNEKHEFEVPDEHRWTHLRLRIFPDGGVARLRAFGEPLPDPRELAGCPVDLVGAAIGGHVTGCSDSFFAPADNLLLPDSAAVMGDGFETRRRRQDGNDWVELALGVPGVPYLAEVDARHFLGNAPGAVRLTALSGDGTPGRELLPEIGLQPGTCHRFRVAAGDPVTGLRLDLLPDGGLARFRLYGLPDAAALDALALRYANALPDPHATAVLGAAAAARPYETLPGPLRAALLGATAPR</sequence>
<keyword evidence="2" id="KW-0378">Hydrolase</keyword>
<proteinExistence type="inferred from homology"/>
<dbReference type="Gene3D" id="2.60.120.260">
    <property type="entry name" value="Galactose-binding domain-like"/>
    <property type="match status" value="2"/>
</dbReference>
<keyword evidence="5" id="KW-1185">Reference proteome</keyword>
<organism evidence="4 5">
    <name type="scientific">Actinocatenispora sera</name>
    <dbReference type="NCBI Taxonomy" id="390989"/>
    <lineage>
        <taxon>Bacteria</taxon>
        <taxon>Bacillati</taxon>
        <taxon>Actinomycetota</taxon>
        <taxon>Actinomycetes</taxon>
        <taxon>Micromonosporales</taxon>
        <taxon>Micromonosporaceae</taxon>
        <taxon>Actinocatenispora</taxon>
    </lineage>
</organism>
<dbReference type="AlphaFoldDB" id="A0A810L8H5"/>
<comment type="catalytic activity">
    <reaction evidence="2">
        <text>allantoate + H2O = (S)-ureidoglycolate + urea</text>
        <dbReference type="Rhea" id="RHEA:11016"/>
        <dbReference type="ChEBI" id="CHEBI:15377"/>
        <dbReference type="ChEBI" id="CHEBI:16199"/>
        <dbReference type="ChEBI" id="CHEBI:17536"/>
        <dbReference type="ChEBI" id="CHEBI:57296"/>
        <dbReference type="EC" id="3.5.3.4"/>
    </reaction>
</comment>
<keyword evidence="2" id="KW-0659">Purine metabolism</keyword>
<comment type="pathway">
    <text evidence="2">Nitrogen metabolism; (S)-allantoin degradation; (S)-ureidoglycolate from allantoate (aminidohydrolase route): step 1/1.</text>
</comment>
<dbReference type="OrthoDB" id="2078334at2"/>
<dbReference type="SUPFAM" id="SSF49785">
    <property type="entry name" value="Galactose-binding domain-like"/>
    <property type="match status" value="2"/>
</dbReference>
<dbReference type="UniPathway" id="UPA00395">
    <property type="reaction ID" value="UER00654"/>
</dbReference>
<dbReference type="InterPro" id="IPR008979">
    <property type="entry name" value="Galactose-bd-like_sf"/>
</dbReference>
<dbReference type="InterPro" id="IPR015908">
    <property type="entry name" value="Allantoicase_dom"/>
</dbReference>
<evidence type="ECO:0000256" key="1">
    <source>
        <dbReference type="ARBA" id="ARBA00009242"/>
    </source>
</evidence>
<name>A0A810L8H5_9ACTN</name>
<protein>
    <recommendedName>
        <fullName evidence="2">Probable allantoicase</fullName>
        <ecNumber evidence="2">3.5.3.4</ecNumber>
    </recommendedName>
    <alternativeName>
        <fullName evidence="2">Allantoate amidinohydrolase</fullName>
    </alternativeName>
</protein>
<accession>A0A810L8H5</accession>
<feature type="domain" description="Allantoicase" evidence="3">
    <location>
        <begin position="177"/>
        <end position="306"/>
    </location>
</feature>
<dbReference type="GO" id="GO:0000256">
    <property type="term" value="P:allantoin catabolic process"/>
    <property type="evidence" value="ECO:0007669"/>
    <property type="project" value="UniProtKB-UniRule"/>
</dbReference>
<dbReference type="HAMAP" id="MF_00813">
    <property type="entry name" value="Allantoicase"/>
    <property type="match status" value="1"/>
</dbReference>
<evidence type="ECO:0000313" key="4">
    <source>
        <dbReference type="EMBL" id="BCJ31509.1"/>
    </source>
</evidence>
<dbReference type="NCBIfam" id="TIGR02961">
    <property type="entry name" value="allantoicase"/>
    <property type="match status" value="1"/>
</dbReference>
<evidence type="ECO:0000259" key="3">
    <source>
        <dbReference type="Pfam" id="PF03561"/>
    </source>
</evidence>
<dbReference type="PANTHER" id="PTHR12045">
    <property type="entry name" value="ALLANTOICASE"/>
    <property type="match status" value="1"/>
</dbReference>
<feature type="domain" description="Allantoicase" evidence="3">
    <location>
        <begin position="11"/>
        <end position="157"/>
    </location>
</feature>
<dbReference type="Pfam" id="PF03561">
    <property type="entry name" value="Allantoicase"/>
    <property type="match status" value="2"/>
</dbReference>
<dbReference type="PIRSF" id="PIRSF016516">
    <property type="entry name" value="Allantoicase"/>
    <property type="match status" value="1"/>
</dbReference>
<dbReference type="Proteomes" id="UP000680750">
    <property type="component" value="Chromosome"/>
</dbReference>
<evidence type="ECO:0000256" key="2">
    <source>
        <dbReference type="HAMAP-Rule" id="MF_00813"/>
    </source>
</evidence>
<dbReference type="GO" id="GO:0006144">
    <property type="term" value="P:purine nucleobase metabolic process"/>
    <property type="evidence" value="ECO:0007669"/>
    <property type="project" value="UniProtKB-KW"/>
</dbReference>